<evidence type="ECO:0000313" key="7">
    <source>
        <dbReference type="Proteomes" id="UP000094385"/>
    </source>
</evidence>
<dbReference type="InterPro" id="IPR027124">
    <property type="entry name" value="Swc5/CFDP1/2"/>
</dbReference>
<dbReference type="EMBL" id="KV454296">
    <property type="protein sequence ID" value="ODQ72136.1"/>
    <property type="molecule type" value="Genomic_DNA"/>
</dbReference>
<dbReference type="Proteomes" id="UP000094385">
    <property type="component" value="Unassembled WGS sequence"/>
</dbReference>
<evidence type="ECO:0000256" key="1">
    <source>
        <dbReference type="ARBA" id="ARBA00010465"/>
    </source>
</evidence>
<evidence type="ECO:0000256" key="3">
    <source>
        <dbReference type="ARBA" id="ARBA00025222"/>
    </source>
</evidence>
<feature type="region of interest" description="Disordered" evidence="4">
    <location>
        <begin position="177"/>
        <end position="234"/>
    </location>
</feature>
<dbReference type="OrthoDB" id="445677at2759"/>
<dbReference type="GO" id="GO:0000812">
    <property type="term" value="C:Swr1 complex"/>
    <property type="evidence" value="ECO:0007669"/>
    <property type="project" value="TreeGrafter"/>
</dbReference>
<dbReference type="Pfam" id="PF07572">
    <property type="entry name" value="BCNT"/>
    <property type="match status" value="1"/>
</dbReference>
<comment type="function">
    <text evidence="3">Component of the SWR1 complex which mediates the ATP-dependent exchange of histone H2A for the H2A variant HZT1 leading to transcriptional regulation of selected genes by chromatin remodeling. Involved in chromosome stability.</text>
</comment>
<reference evidence="6 7" key="1">
    <citation type="journal article" date="2016" name="Proc. Natl. Acad. Sci. U.S.A.">
        <title>Comparative genomics of biotechnologically important yeasts.</title>
        <authorList>
            <person name="Riley R."/>
            <person name="Haridas S."/>
            <person name="Wolfe K.H."/>
            <person name="Lopes M.R."/>
            <person name="Hittinger C.T."/>
            <person name="Goeker M."/>
            <person name="Salamov A.A."/>
            <person name="Wisecaver J.H."/>
            <person name="Long T.M."/>
            <person name="Calvey C.H."/>
            <person name="Aerts A.L."/>
            <person name="Barry K.W."/>
            <person name="Choi C."/>
            <person name="Clum A."/>
            <person name="Coughlan A.Y."/>
            <person name="Deshpande S."/>
            <person name="Douglass A.P."/>
            <person name="Hanson S.J."/>
            <person name="Klenk H.-P."/>
            <person name="LaButti K.M."/>
            <person name="Lapidus A."/>
            <person name="Lindquist E.A."/>
            <person name="Lipzen A.M."/>
            <person name="Meier-Kolthoff J.P."/>
            <person name="Ohm R.A."/>
            <person name="Otillar R.P."/>
            <person name="Pangilinan J.L."/>
            <person name="Peng Y."/>
            <person name="Rokas A."/>
            <person name="Rosa C.A."/>
            <person name="Scheuner C."/>
            <person name="Sibirny A.A."/>
            <person name="Slot J.C."/>
            <person name="Stielow J.B."/>
            <person name="Sun H."/>
            <person name="Kurtzman C.P."/>
            <person name="Blackwell M."/>
            <person name="Grigoriev I.V."/>
            <person name="Jeffries T.W."/>
        </authorList>
    </citation>
    <scope>NUCLEOTIDE SEQUENCE [LARGE SCALE GENOMIC DNA]</scope>
    <source>
        <strain evidence="6 7">NRRL Y-11557</strain>
    </source>
</reference>
<sequence>MPDEQQQVNIPEDDDYRESEDEDFDPNAPADNDVSSSDDDEDDAHRNEDIDEGVSRKRTAEPGHKSKNKKSKGEEDDEAAEGIRILTRSQRIVEDAEGKSAALSGSKTTIDADAVWATLRGPASSDGSANRSAEMSRATAAKEDDMITITETYEFAKNIITKEKKVPRNSAIGQAYLKEQADGKKAKKSEYATTESPTVPSGNSATQYATKPKLGSGPRKRKGSSLEAMAAKGKPTKLNTLEKSKLDWQGFVEEEGIEDDLKRHNKGGYLHKQDFLSRVDEKRHADLKQVKIKTLYASI</sequence>
<feature type="compositionally biased region" description="Basic and acidic residues" evidence="4">
    <location>
        <begin position="43"/>
        <end position="64"/>
    </location>
</feature>
<evidence type="ECO:0000259" key="5">
    <source>
        <dbReference type="PROSITE" id="PS51279"/>
    </source>
</evidence>
<feature type="compositionally biased region" description="Polar residues" evidence="4">
    <location>
        <begin position="191"/>
        <end position="209"/>
    </location>
</feature>
<dbReference type="STRING" id="675824.A0A1E3Q380"/>
<keyword evidence="7" id="KW-1185">Reference proteome</keyword>
<feature type="region of interest" description="Disordered" evidence="4">
    <location>
        <begin position="1"/>
        <end position="144"/>
    </location>
</feature>
<evidence type="ECO:0000256" key="4">
    <source>
        <dbReference type="SAM" id="MobiDB-lite"/>
    </source>
</evidence>
<evidence type="ECO:0000313" key="6">
    <source>
        <dbReference type="EMBL" id="ODQ72136.1"/>
    </source>
</evidence>
<feature type="domain" description="BCNT-C" evidence="5">
    <location>
        <begin position="220"/>
        <end position="297"/>
    </location>
</feature>
<dbReference type="PANTHER" id="PTHR48407">
    <property type="entry name" value="CRANIOFACIAL DEVELOPMENT PROTEIN 1"/>
    <property type="match status" value="1"/>
</dbReference>
<accession>A0A1E3Q380</accession>
<feature type="compositionally biased region" description="Acidic residues" evidence="4">
    <location>
        <begin position="11"/>
        <end position="25"/>
    </location>
</feature>
<dbReference type="PROSITE" id="PS51279">
    <property type="entry name" value="BCNT_C"/>
    <property type="match status" value="1"/>
</dbReference>
<dbReference type="AlphaFoldDB" id="A0A1E3Q380"/>
<name>A0A1E3Q380_LIPST</name>
<dbReference type="PANTHER" id="PTHR48407:SF1">
    <property type="entry name" value="CRANIOFACIAL DEVELOPMENT PROTEIN 1"/>
    <property type="match status" value="1"/>
</dbReference>
<dbReference type="InterPro" id="IPR011421">
    <property type="entry name" value="BCNT-C"/>
</dbReference>
<proteinExistence type="inferred from homology"/>
<gene>
    <name evidence="6" type="ORF">LIPSTDRAFT_318181</name>
</gene>
<organism evidence="6 7">
    <name type="scientific">Lipomyces starkeyi NRRL Y-11557</name>
    <dbReference type="NCBI Taxonomy" id="675824"/>
    <lineage>
        <taxon>Eukaryota</taxon>
        <taxon>Fungi</taxon>
        <taxon>Dikarya</taxon>
        <taxon>Ascomycota</taxon>
        <taxon>Saccharomycotina</taxon>
        <taxon>Lipomycetes</taxon>
        <taxon>Lipomycetales</taxon>
        <taxon>Lipomycetaceae</taxon>
        <taxon>Lipomyces</taxon>
    </lineage>
</organism>
<evidence type="ECO:0000256" key="2">
    <source>
        <dbReference type="ARBA" id="ARBA00019138"/>
    </source>
</evidence>
<comment type="similarity">
    <text evidence="1">Belongs to the SWC5 family.</text>
</comment>
<feature type="compositionally biased region" description="Basic and acidic residues" evidence="4">
    <location>
        <begin position="179"/>
        <end position="190"/>
    </location>
</feature>
<protein>
    <recommendedName>
        <fullName evidence="2">SWR1-complex protein 5</fullName>
    </recommendedName>
</protein>